<dbReference type="Gene3D" id="3.60.10.10">
    <property type="entry name" value="Endonuclease/exonuclease/phosphatase"/>
    <property type="match status" value="1"/>
</dbReference>
<evidence type="ECO:0000259" key="2">
    <source>
        <dbReference type="Pfam" id="PF03372"/>
    </source>
</evidence>
<dbReference type="KEGG" id="mri:Mal4_29920"/>
<keyword evidence="4" id="KW-1185">Reference proteome</keyword>
<name>A0A517Z842_9PLAN</name>
<keyword evidence="3" id="KW-0540">Nuclease</keyword>
<dbReference type="Pfam" id="PF03372">
    <property type="entry name" value="Exo_endo_phos"/>
    <property type="match status" value="1"/>
</dbReference>
<keyword evidence="1" id="KW-0812">Transmembrane</keyword>
<protein>
    <submittedName>
        <fullName evidence="3">Endonuclease/Exonuclease/phosphatase family protein</fullName>
    </submittedName>
</protein>
<dbReference type="EMBL" id="CP036275">
    <property type="protein sequence ID" value="QDU38662.1"/>
    <property type="molecule type" value="Genomic_DNA"/>
</dbReference>
<dbReference type="Proteomes" id="UP000320496">
    <property type="component" value="Chromosome"/>
</dbReference>
<feature type="transmembrane region" description="Helical" evidence="1">
    <location>
        <begin position="57"/>
        <end position="78"/>
    </location>
</feature>
<dbReference type="AlphaFoldDB" id="A0A517Z842"/>
<evidence type="ECO:0000256" key="1">
    <source>
        <dbReference type="SAM" id="Phobius"/>
    </source>
</evidence>
<evidence type="ECO:0000313" key="3">
    <source>
        <dbReference type="EMBL" id="QDU38662.1"/>
    </source>
</evidence>
<dbReference type="InterPro" id="IPR036691">
    <property type="entry name" value="Endo/exonu/phosph_ase_sf"/>
</dbReference>
<organism evidence="3 4">
    <name type="scientific">Maioricimonas rarisocia</name>
    <dbReference type="NCBI Taxonomy" id="2528026"/>
    <lineage>
        <taxon>Bacteria</taxon>
        <taxon>Pseudomonadati</taxon>
        <taxon>Planctomycetota</taxon>
        <taxon>Planctomycetia</taxon>
        <taxon>Planctomycetales</taxon>
        <taxon>Planctomycetaceae</taxon>
        <taxon>Maioricimonas</taxon>
    </lineage>
</organism>
<accession>A0A517Z842</accession>
<keyword evidence="3" id="KW-0255">Endonuclease</keyword>
<keyword evidence="1" id="KW-1133">Transmembrane helix</keyword>
<dbReference type="InterPro" id="IPR005135">
    <property type="entry name" value="Endo/exonuclease/phosphatase"/>
</dbReference>
<proteinExistence type="predicted"/>
<evidence type="ECO:0000313" key="4">
    <source>
        <dbReference type="Proteomes" id="UP000320496"/>
    </source>
</evidence>
<keyword evidence="3" id="KW-0269">Exonuclease</keyword>
<dbReference type="GO" id="GO:0004527">
    <property type="term" value="F:exonuclease activity"/>
    <property type="evidence" value="ECO:0007669"/>
    <property type="project" value="UniProtKB-KW"/>
</dbReference>
<reference evidence="3 4" key="1">
    <citation type="submission" date="2019-02" db="EMBL/GenBank/DDBJ databases">
        <title>Deep-cultivation of Planctomycetes and their phenomic and genomic characterization uncovers novel biology.</title>
        <authorList>
            <person name="Wiegand S."/>
            <person name="Jogler M."/>
            <person name="Boedeker C."/>
            <person name="Pinto D."/>
            <person name="Vollmers J."/>
            <person name="Rivas-Marin E."/>
            <person name="Kohn T."/>
            <person name="Peeters S.H."/>
            <person name="Heuer A."/>
            <person name="Rast P."/>
            <person name="Oberbeckmann S."/>
            <person name="Bunk B."/>
            <person name="Jeske O."/>
            <person name="Meyerdierks A."/>
            <person name="Storesund J.E."/>
            <person name="Kallscheuer N."/>
            <person name="Luecker S."/>
            <person name="Lage O.M."/>
            <person name="Pohl T."/>
            <person name="Merkel B.J."/>
            <person name="Hornburger P."/>
            <person name="Mueller R.-W."/>
            <person name="Bruemmer F."/>
            <person name="Labrenz M."/>
            <person name="Spormann A.M."/>
            <person name="Op den Camp H."/>
            <person name="Overmann J."/>
            <person name="Amann R."/>
            <person name="Jetten M.S.M."/>
            <person name="Mascher T."/>
            <person name="Medema M.H."/>
            <person name="Devos D.P."/>
            <person name="Kaster A.-K."/>
            <person name="Ovreas L."/>
            <person name="Rohde M."/>
            <person name="Galperin M.Y."/>
            <person name="Jogler C."/>
        </authorList>
    </citation>
    <scope>NUCLEOTIDE SEQUENCE [LARGE SCALE GENOMIC DNA]</scope>
    <source>
        <strain evidence="3 4">Mal4</strain>
    </source>
</reference>
<dbReference type="GO" id="GO:0004519">
    <property type="term" value="F:endonuclease activity"/>
    <property type="evidence" value="ECO:0007669"/>
    <property type="project" value="UniProtKB-KW"/>
</dbReference>
<keyword evidence="1" id="KW-0472">Membrane</keyword>
<dbReference type="SUPFAM" id="SSF56219">
    <property type="entry name" value="DNase I-like"/>
    <property type="match status" value="1"/>
</dbReference>
<feature type="transmembrane region" description="Helical" evidence="1">
    <location>
        <begin position="28"/>
        <end position="45"/>
    </location>
</feature>
<feature type="domain" description="Endonuclease/exonuclease/phosphatase" evidence="2">
    <location>
        <begin position="124"/>
        <end position="318"/>
    </location>
</feature>
<sequence>MTNGDTEIPTHPLRNDRSARVYRWSRRGIGALSLLLVVVGVLLHATVRDRWVVTSLFYYSLPPIVIALLGGMAVWSFWSDMSSRIGQMVALGGVLLLAGWSQAHAWRLGSVPEAAAEDVRVVFWNTCRLSAGKERIARAVGRLDADIIALCEAGEATEKQRALWQSACPGYDVTFLGGGMIVLTRGVSGEARAYSLSYHTEARQLELELPAGRVTCLLVDVASSPTYSRRPALRELAEIAETMSDRPLLILGDFNTPGDSVLFRPLRREHANAFEQTGRGFGPTWPVPLPVLDIDQIWSNRKVDIRNCQIGWEWVSDHRPVYASVRLRSLSGSSDM</sequence>
<dbReference type="RefSeq" id="WP_145369922.1">
    <property type="nucleotide sequence ID" value="NZ_CP036275.1"/>
</dbReference>
<dbReference type="OrthoDB" id="243209at2"/>
<keyword evidence="3" id="KW-0378">Hydrolase</keyword>
<gene>
    <name evidence="3" type="ORF">Mal4_29920</name>
</gene>